<dbReference type="Pfam" id="PF01235">
    <property type="entry name" value="Na_Ala_symp"/>
    <property type="match status" value="1"/>
</dbReference>
<evidence type="ECO:0000256" key="2">
    <source>
        <dbReference type="ARBA" id="ARBA00009261"/>
    </source>
</evidence>
<evidence type="ECO:0000256" key="8">
    <source>
        <dbReference type="RuleBase" id="RU363064"/>
    </source>
</evidence>
<feature type="transmembrane region" description="Helical" evidence="8">
    <location>
        <begin position="313"/>
        <end position="333"/>
    </location>
</feature>
<dbReference type="NCBIfam" id="TIGR00835">
    <property type="entry name" value="agcS"/>
    <property type="match status" value="1"/>
</dbReference>
<dbReference type="RefSeq" id="WP_006362052.1">
    <property type="nucleotide sequence ID" value="NZ_GG700630.1"/>
</dbReference>
<keyword evidence="8" id="KW-0769">Symport</keyword>
<evidence type="ECO:0000313" key="10">
    <source>
        <dbReference type="Proteomes" id="UP000006001"/>
    </source>
</evidence>
<evidence type="ECO:0000313" key="9">
    <source>
        <dbReference type="EMBL" id="EEZ61464.1"/>
    </source>
</evidence>
<evidence type="ECO:0000256" key="3">
    <source>
        <dbReference type="ARBA" id="ARBA00022448"/>
    </source>
</evidence>
<dbReference type="GeneID" id="85007384"/>
<sequence>MDIVGIIDAVDGFVWGVPMIVLLLGSHLFLTARTGFIQRKLPLAIKLSITKDPDAEGDISQFGALTTALSATIGTGNIVGVATAILAGGPGAVLWMWLTGVFGIATKYSETYAAVKYRVKDHEGKMLGGAMYAWERAFTRPDGSVPAWAKAGAVLFALFAAIASFGIGSAVQSNSMTTVILANAPGIPVWGIGLGIVIMVSIVIFGGVTVISKVCEKLVPFMAIAYAWGCIMIIGMNWDFVWPAIKLIFTAALDPRSAFGGLLGSGVMAAIQFGCARGLFSNESGLGSAPIVASAASTRNPARQALVSMTGTFWDTVVICALTGIVLVSTMLAHSEVVDQIASGSITAGAQLTSAAFASIPYVGTPILVVGMILFSYSTILGWSYYGNRCAAYLFGKHAVRPYQVLYVLAAFVGSLGVANVVWNASDVANALMAVPNIIVVLLLSGLIARETHHYVYSGNLDEASTDEIPQHADK</sequence>
<dbReference type="EMBL" id="ACUX02000006">
    <property type="protein sequence ID" value="EEZ61464.1"/>
    <property type="molecule type" value="Genomic_DNA"/>
</dbReference>
<feature type="transmembrane region" description="Helical" evidence="8">
    <location>
        <begin position="405"/>
        <end position="423"/>
    </location>
</feature>
<dbReference type="Proteomes" id="UP000006001">
    <property type="component" value="Unassembled WGS sequence"/>
</dbReference>
<evidence type="ECO:0000256" key="5">
    <source>
        <dbReference type="ARBA" id="ARBA00022692"/>
    </source>
</evidence>
<dbReference type="eggNOG" id="COG1115">
    <property type="taxonomic scope" value="Bacteria"/>
</dbReference>
<keyword evidence="7 8" id="KW-0472">Membrane</keyword>
<dbReference type="InterPro" id="IPR001463">
    <property type="entry name" value="Na/Ala_symport"/>
</dbReference>
<evidence type="ECO:0000256" key="6">
    <source>
        <dbReference type="ARBA" id="ARBA00022989"/>
    </source>
</evidence>
<evidence type="ECO:0000256" key="7">
    <source>
        <dbReference type="ARBA" id="ARBA00023136"/>
    </source>
</evidence>
<dbReference type="AlphaFoldDB" id="D0WG51"/>
<gene>
    <name evidence="9" type="primary">agcS</name>
    <name evidence="9" type="ORF">HMPREF0762_00802</name>
</gene>
<dbReference type="GO" id="GO:0005283">
    <property type="term" value="F:amino acid:sodium symporter activity"/>
    <property type="evidence" value="ECO:0007669"/>
    <property type="project" value="InterPro"/>
</dbReference>
<feature type="transmembrane region" description="Helical" evidence="8">
    <location>
        <begin position="429"/>
        <end position="449"/>
    </location>
</feature>
<comment type="similarity">
    <text evidence="2 8">Belongs to the alanine or glycine:cation symporter (AGCS) (TC 2.A.25) family.</text>
</comment>
<reference evidence="9" key="1">
    <citation type="submission" date="2009-10" db="EMBL/GenBank/DDBJ databases">
        <authorList>
            <person name="Weinstock G."/>
            <person name="Sodergren E."/>
            <person name="Clifton S."/>
            <person name="Fulton L."/>
            <person name="Fulton B."/>
            <person name="Courtney L."/>
            <person name="Fronick C."/>
            <person name="Harrison M."/>
            <person name="Strong C."/>
            <person name="Farmer C."/>
            <person name="Delahaunty K."/>
            <person name="Markovic C."/>
            <person name="Hall O."/>
            <person name="Minx P."/>
            <person name="Tomlinson C."/>
            <person name="Mitreva M."/>
            <person name="Nelson J."/>
            <person name="Hou S."/>
            <person name="Wollam A."/>
            <person name="Pepin K.H."/>
            <person name="Johnson M."/>
            <person name="Bhonagiri V."/>
            <person name="Nash W.E."/>
            <person name="Warren W."/>
            <person name="Chinwalla A."/>
            <person name="Mardis E.R."/>
            <person name="Wilson R.K."/>
        </authorList>
    </citation>
    <scope>NUCLEOTIDE SEQUENCE [LARGE SCALE GENOMIC DNA]</scope>
    <source>
        <strain evidence="9">ATCC 700122</strain>
    </source>
</reference>
<feature type="transmembrane region" description="Helical" evidence="8">
    <location>
        <begin position="187"/>
        <end position="211"/>
    </location>
</feature>
<keyword evidence="5 8" id="KW-0812">Transmembrane</keyword>
<feature type="transmembrane region" description="Helical" evidence="8">
    <location>
        <begin position="147"/>
        <end position="167"/>
    </location>
</feature>
<comment type="caution">
    <text evidence="9">The sequence shown here is derived from an EMBL/GenBank/DDBJ whole genome shotgun (WGS) entry which is preliminary data.</text>
</comment>
<dbReference type="Gene3D" id="1.20.1740.10">
    <property type="entry name" value="Amino acid/polyamine transporter I"/>
    <property type="match status" value="1"/>
</dbReference>
<dbReference type="STRING" id="649764.HMPREF0762_00802"/>
<keyword evidence="3 8" id="KW-0813">Transport</keyword>
<keyword evidence="4 8" id="KW-1003">Cell membrane</keyword>
<feature type="transmembrane region" description="Helical" evidence="8">
    <location>
        <begin position="362"/>
        <end position="385"/>
    </location>
</feature>
<evidence type="ECO:0000256" key="4">
    <source>
        <dbReference type="ARBA" id="ARBA00022475"/>
    </source>
</evidence>
<feature type="transmembrane region" description="Helical" evidence="8">
    <location>
        <begin position="258"/>
        <end position="280"/>
    </location>
</feature>
<dbReference type="PANTHER" id="PTHR30330">
    <property type="entry name" value="AGSS FAMILY TRANSPORTER, SODIUM-ALANINE"/>
    <property type="match status" value="1"/>
</dbReference>
<dbReference type="OrthoDB" id="9806926at2"/>
<dbReference type="PRINTS" id="PR00175">
    <property type="entry name" value="NAALASMPORT"/>
</dbReference>
<dbReference type="HOGENOM" id="CLU_024867_1_2_11"/>
<organism evidence="9 10">
    <name type="scientific">Slackia exigua (strain ATCC 700122 / DSM 15923 / CIP 105133 / JCM 11022 / KCTC 5966 / S-7)</name>
    <dbReference type="NCBI Taxonomy" id="649764"/>
    <lineage>
        <taxon>Bacteria</taxon>
        <taxon>Bacillati</taxon>
        <taxon>Actinomycetota</taxon>
        <taxon>Coriobacteriia</taxon>
        <taxon>Eggerthellales</taxon>
        <taxon>Eggerthellaceae</taxon>
        <taxon>Slackia</taxon>
    </lineage>
</organism>
<dbReference type="PANTHER" id="PTHR30330:SF3">
    <property type="entry name" value="TRANSCRIPTIONAL REGULATOR, LRP FAMILY"/>
    <property type="match status" value="1"/>
</dbReference>
<proteinExistence type="inferred from homology"/>
<keyword evidence="6 8" id="KW-1133">Transmembrane helix</keyword>
<keyword evidence="10" id="KW-1185">Reference proteome</keyword>
<evidence type="ECO:0000256" key="1">
    <source>
        <dbReference type="ARBA" id="ARBA00004651"/>
    </source>
</evidence>
<dbReference type="GO" id="GO:0005886">
    <property type="term" value="C:plasma membrane"/>
    <property type="evidence" value="ECO:0007669"/>
    <property type="project" value="UniProtKB-SubCell"/>
</dbReference>
<protein>
    <submittedName>
        <fullName evidence="9">Amino acid carrier protein</fullName>
    </submittedName>
</protein>
<feature type="transmembrane region" description="Helical" evidence="8">
    <location>
        <begin position="218"/>
        <end position="238"/>
    </location>
</feature>
<name>D0WG51_SLAES</name>
<comment type="subcellular location">
    <subcellularLocation>
        <location evidence="1 8">Cell membrane</location>
        <topology evidence="1 8">Multi-pass membrane protein</topology>
    </subcellularLocation>
</comment>
<accession>D0WG51</accession>
<feature type="transmembrane region" description="Helical" evidence="8">
    <location>
        <begin position="12"/>
        <end position="30"/>
    </location>
</feature>